<keyword evidence="13" id="KW-1185">Reference proteome</keyword>
<name>F6B9V0_DESCC</name>
<dbReference type="CDD" id="cd02522">
    <property type="entry name" value="GT_2_like_a"/>
    <property type="match status" value="1"/>
</dbReference>
<dbReference type="EMBL" id="CP002736">
    <property type="protein sequence ID" value="AEF93798.1"/>
    <property type="molecule type" value="Genomic_DNA"/>
</dbReference>
<keyword evidence="3" id="KW-0328">Glycosyltransferase</keyword>
<dbReference type="KEGG" id="dca:Desca_0919"/>
<dbReference type="eggNOG" id="COG1216">
    <property type="taxonomic scope" value="Bacteria"/>
</dbReference>
<accession>F6B9V0</accession>
<reference evidence="12" key="1">
    <citation type="submission" date="2011-05" db="EMBL/GenBank/DDBJ databases">
        <title>Complete sequence of Desulfotomaculum carboxydivorans CO-1-SRB.</title>
        <authorList>
            <consortium name="US DOE Joint Genome Institute"/>
            <person name="Lucas S."/>
            <person name="Han J."/>
            <person name="Lapidus A."/>
            <person name="Cheng J.-F."/>
            <person name="Goodwin L."/>
            <person name="Pitluck S."/>
            <person name="Peters L."/>
            <person name="Mikhailova N."/>
            <person name="Lu M."/>
            <person name="Han C."/>
            <person name="Tapia R."/>
            <person name="Land M."/>
            <person name="Hauser L."/>
            <person name="Kyrpides N."/>
            <person name="Ivanova N."/>
            <person name="Pagani I."/>
            <person name="Stams A."/>
            <person name="Plugge C."/>
            <person name="Muyzer G."/>
            <person name="Kuever J."/>
            <person name="Parshina S."/>
            <person name="Ivanova A."/>
            <person name="Nazina T."/>
            <person name="Woyke T."/>
        </authorList>
    </citation>
    <scope>NUCLEOTIDE SEQUENCE [LARGE SCALE GENOMIC DNA]</scope>
    <source>
        <strain evidence="12">CO-1-SRB</strain>
    </source>
</reference>
<proteinExistence type="inferred from homology"/>
<dbReference type="Gene3D" id="3.90.550.10">
    <property type="entry name" value="Spore Coat Polysaccharide Biosynthesis Protein SpsA, Chain A"/>
    <property type="match status" value="1"/>
</dbReference>
<dbReference type="Pfam" id="PF00535">
    <property type="entry name" value="Glycos_transf_2"/>
    <property type="match status" value="1"/>
</dbReference>
<evidence type="ECO:0000256" key="2">
    <source>
        <dbReference type="ARBA" id="ARBA00022475"/>
    </source>
</evidence>
<evidence type="ECO:0000256" key="5">
    <source>
        <dbReference type="ARBA" id="ARBA00022746"/>
    </source>
</evidence>
<gene>
    <name evidence="12" type="ordered locus">Desca_0919</name>
</gene>
<dbReference type="GO" id="GO:0016117">
    <property type="term" value="P:carotenoid biosynthetic process"/>
    <property type="evidence" value="ECO:0007669"/>
    <property type="project" value="UniProtKB-KW"/>
</dbReference>
<keyword evidence="4 12" id="KW-0808">Transferase</keyword>
<evidence type="ECO:0000256" key="10">
    <source>
        <dbReference type="ARBA" id="ARBA00040345"/>
    </source>
</evidence>
<dbReference type="SUPFAM" id="SSF53448">
    <property type="entry name" value="Nucleotide-diphospho-sugar transferases"/>
    <property type="match status" value="1"/>
</dbReference>
<dbReference type="RefSeq" id="WP_013809924.1">
    <property type="nucleotide sequence ID" value="NC_015565.1"/>
</dbReference>
<dbReference type="GO" id="GO:0005886">
    <property type="term" value="C:plasma membrane"/>
    <property type="evidence" value="ECO:0007669"/>
    <property type="project" value="UniProtKB-SubCell"/>
</dbReference>
<dbReference type="InterPro" id="IPR001173">
    <property type="entry name" value="Glyco_trans_2-like"/>
</dbReference>
<evidence type="ECO:0000256" key="3">
    <source>
        <dbReference type="ARBA" id="ARBA00022676"/>
    </source>
</evidence>
<evidence type="ECO:0000313" key="13">
    <source>
        <dbReference type="Proteomes" id="UP000009226"/>
    </source>
</evidence>
<evidence type="ECO:0000256" key="6">
    <source>
        <dbReference type="ARBA" id="ARBA00023136"/>
    </source>
</evidence>
<dbReference type="PANTHER" id="PTHR43646">
    <property type="entry name" value="GLYCOSYLTRANSFERASE"/>
    <property type="match status" value="1"/>
</dbReference>
<evidence type="ECO:0000256" key="8">
    <source>
        <dbReference type="ARBA" id="ARBA00037904"/>
    </source>
</evidence>
<keyword evidence="6" id="KW-0472">Membrane</keyword>
<dbReference type="PANTHER" id="PTHR43646:SF2">
    <property type="entry name" value="GLYCOSYLTRANSFERASE 2-LIKE DOMAIN-CONTAINING PROTEIN"/>
    <property type="match status" value="1"/>
</dbReference>
<evidence type="ECO:0000256" key="1">
    <source>
        <dbReference type="ARBA" id="ARBA00004236"/>
    </source>
</evidence>
<dbReference type="AlphaFoldDB" id="F6B9V0"/>
<sequence>MTKTKPLISVIIPTYNEAKTIGHTLQHLHSWGDPLEVIVVDGGSTDGTTQLAGSAKLIYAPKGRATQMNAGARQAKGDILLFLHSDTCPPSDTPEQLQQALKDNRVVGGAFKVKIDYPGLFFYLASLGSNLRAKLTGIYFGDQAIFARREIFHQIGGFPDIPLMEDWQFSRRLNQAGKTVLLPGPVLTSARRWLIHGKWKTAWLMHKIKLLYLLGVSPEELRRLYTDKR</sequence>
<evidence type="ECO:0000313" key="12">
    <source>
        <dbReference type="EMBL" id="AEF93798.1"/>
    </source>
</evidence>
<keyword evidence="5" id="KW-0125">Carotenoid biosynthesis</keyword>
<dbReference type="Proteomes" id="UP000009226">
    <property type="component" value="Chromosome"/>
</dbReference>
<evidence type="ECO:0000256" key="7">
    <source>
        <dbReference type="ARBA" id="ARBA00037281"/>
    </source>
</evidence>
<evidence type="ECO:0000256" key="9">
    <source>
        <dbReference type="ARBA" id="ARBA00038120"/>
    </source>
</evidence>
<comment type="similarity">
    <text evidence="9">Belongs to the glycosyltransferase 2 family. CrtQ subfamily.</text>
</comment>
<organism evidence="12 13">
    <name type="scientific">Desulfotomaculum nigrificans (strain DSM 14880 / VKM B-2319 / CO-1-SRB)</name>
    <name type="common">Desulfotomaculum carboxydivorans</name>
    <dbReference type="NCBI Taxonomy" id="868595"/>
    <lineage>
        <taxon>Bacteria</taxon>
        <taxon>Bacillati</taxon>
        <taxon>Bacillota</taxon>
        <taxon>Clostridia</taxon>
        <taxon>Eubacteriales</taxon>
        <taxon>Desulfotomaculaceae</taxon>
        <taxon>Desulfotomaculum</taxon>
    </lineage>
</organism>
<protein>
    <recommendedName>
        <fullName evidence="10">4,4'-diaponeurosporenoate glycosyltransferase</fullName>
    </recommendedName>
</protein>
<keyword evidence="2" id="KW-1003">Cell membrane</keyword>
<dbReference type="GO" id="GO:0016757">
    <property type="term" value="F:glycosyltransferase activity"/>
    <property type="evidence" value="ECO:0007669"/>
    <property type="project" value="UniProtKB-KW"/>
</dbReference>
<evidence type="ECO:0000256" key="4">
    <source>
        <dbReference type="ARBA" id="ARBA00022679"/>
    </source>
</evidence>
<feature type="domain" description="Glycosyltransferase 2-like" evidence="11">
    <location>
        <begin position="9"/>
        <end position="117"/>
    </location>
</feature>
<dbReference type="InterPro" id="IPR029044">
    <property type="entry name" value="Nucleotide-diphossugar_trans"/>
</dbReference>
<comment type="function">
    <text evidence="7">Catalyzes the glycosylation of 4,4'-diaponeurosporenoate, i.e. the esterification of glucose at the C1'' position with the carboxyl group of 4,4'-diaponeurosporenic acid, to form glycosyl-4,4'-diaponeurosporenoate. This is a step in the biosynthesis of staphyloxanthin, an orange pigment present in most staphylococci strains.</text>
</comment>
<dbReference type="NCBIfam" id="TIGR04283">
    <property type="entry name" value="glyco_like_mftF"/>
    <property type="match status" value="1"/>
</dbReference>
<comment type="pathway">
    <text evidence="8">Carotenoid biosynthesis; staphyloxanthin biosynthesis; staphyloxanthin from farnesyl diphosphate: step 4/5.</text>
</comment>
<dbReference type="STRING" id="868595.Desca_0919"/>
<dbReference type="InterPro" id="IPR026461">
    <property type="entry name" value="Trfase_2_rSAM/seldom_assoc"/>
</dbReference>
<evidence type="ECO:0000259" key="11">
    <source>
        <dbReference type="Pfam" id="PF00535"/>
    </source>
</evidence>
<comment type="subcellular location">
    <subcellularLocation>
        <location evidence="1">Cell membrane</location>
    </subcellularLocation>
</comment>
<dbReference type="HOGENOM" id="CLU_025996_17_3_9"/>